<dbReference type="GO" id="GO:0005524">
    <property type="term" value="F:ATP binding"/>
    <property type="evidence" value="ECO:0007669"/>
    <property type="project" value="InterPro"/>
</dbReference>
<evidence type="ECO:0000313" key="2">
    <source>
        <dbReference type="EMBL" id="KAG9237528.1"/>
    </source>
</evidence>
<dbReference type="OrthoDB" id="4062651at2759"/>
<dbReference type="InterPro" id="IPR000719">
    <property type="entry name" value="Prot_kinase_dom"/>
</dbReference>
<accession>A0A9P7YR02</accession>
<dbReference type="GO" id="GO:0004672">
    <property type="term" value="F:protein kinase activity"/>
    <property type="evidence" value="ECO:0007669"/>
    <property type="project" value="InterPro"/>
</dbReference>
<proteinExistence type="predicted"/>
<keyword evidence="3" id="KW-1185">Reference proteome</keyword>
<name>A0A9P7YR02_9HELO</name>
<feature type="domain" description="Protein kinase" evidence="1">
    <location>
        <begin position="1"/>
        <end position="76"/>
    </location>
</feature>
<evidence type="ECO:0000259" key="1">
    <source>
        <dbReference type="PROSITE" id="PS50011"/>
    </source>
</evidence>
<feature type="non-terminal residue" evidence="2">
    <location>
        <position position="1"/>
    </location>
</feature>
<dbReference type="Proteomes" id="UP000824998">
    <property type="component" value="Unassembled WGS sequence"/>
</dbReference>
<organism evidence="2 3">
    <name type="scientific">Amylocarpus encephaloides</name>
    <dbReference type="NCBI Taxonomy" id="45428"/>
    <lineage>
        <taxon>Eukaryota</taxon>
        <taxon>Fungi</taxon>
        <taxon>Dikarya</taxon>
        <taxon>Ascomycota</taxon>
        <taxon>Pezizomycotina</taxon>
        <taxon>Leotiomycetes</taxon>
        <taxon>Helotiales</taxon>
        <taxon>Helotiales incertae sedis</taxon>
        <taxon>Amylocarpus</taxon>
    </lineage>
</organism>
<gene>
    <name evidence="2" type="ORF">BJ875DRAFT_369796</name>
</gene>
<evidence type="ECO:0000313" key="3">
    <source>
        <dbReference type="Proteomes" id="UP000824998"/>
    </source>
</evidence>
<dbReference type="InterPro" id="IPR011009">
    <property type="entry name" value="Kinase-like_dom_sf"/>
</dbReference>
<sequence length="76" mass="8314">KWACQIAGVRKTLHTRNIILGDTKTANILIDEATDNSKVIGFGGGNIEEWISPNLYSSAEGDLWVPERTEKGLADD</sequence>
<dbReference type="SUPFAM" id="SSF56112">
    <property type="entry name" value="Protein kinase-like (PK-like)"/>
    <property type="match status" value="1"/>
</dbReference>
<comment type="caution">
    <text evidence="2">The sequence shown here is derived from an EMBL/GenBank/DDBJ whole genome shotgun (WGS) entry which is preliminary data.</text>
</comment>
<dbReference type="PROSITE" id="PS50011">
    <property type="entry name" value="PROTEIN_KINASE_DOM"/>
    <property type="match status" value="1"/>
</dbReference>
<dbReference type="EMBL" id="MU251384">
    <property type="protein sequence ID" value="KAG9237528.1"/>
    <property type="molecule type" value="Genomic_DNA"/>
</dbReference>
<dbReference type="Gene3D" id="1.10.510.10">
    <property type="entry name" value="Transferase(Phosphotransferase) domain 1"/>
    <property type="match status" value="1"/>
</dbReference>
<protein>
    <recommendedName>
        <fullName evidence="1">Protein kinase domain-containing protein</fullName>
    </recommendedName>
</protein>
<dbReference type="AlphaFoldDB" id="A0A9P7YR02"/>
<reference evidence="2" key="1">
    <citation type="journal article" date="2021" name="IMA Fungus">
        <title>Genomic characterization of three marine fungi, including Emericellopsis atlantica sp. nov. with signatures of a generalist lifestyle and marine biomass degradation.</title>
        <authorList>
            <person name="Hagestad O.C."/>
            <person name="Hou L."/>
            <person name="Andersen J.H."/>
            <person name="Hansen E.H."/>
            <person name="Altermark B."/>
            <person name="Li C."/>
            <person name="Kuhnert E."/>
            <person name="Cox R.J."/>
            <person name="Crous P.W."/>
            <person name="Spatafora J.W."/>
            <person name="Lail K."/>
            <person name="Amirebrahimi M."/>
            <person name="Lipzen A."/>
            <person name="Pangilinan J."/>
            <person name="Andreopoulos W."/>
            <person name="Hayes R.D."/>
            <person name="Ng V."/>
            <person name="Grigoriev I.V."/>
            <person name="Jackson S.A."/>
            <person name="Sutton T.D.S."/>
            <person name="Dobson A.D.W."/>
            <person name="Rama T."/>
        </authorList>
    </citation>
    <scope>NUCLEOTIDE SEQUENCE</scope>
    <source>
        <strain evidence="2">TRa018bII</strain>
    </source>
</reference>